<reference evidence="1 2" key="1">
    <citation type="journal article" date="2019" name="Sci. Rep.">
        <title>Orb-weaving spider Araneus ventricosus genome elucidates the spidroin gene catalogue.</title>
        <authorList>
            <person name="Kono N."/>
            <person name="Nakamura H."/>
            <person name="Ohtoshi R."/>
            <person name="Moran D.A.P."/>
            <person name="Shinohara A."/>
            <person name="Yoshida Y."/>
            <person name="Fujiwara M."/>
            <person name="Mori M."/>
            <person name="Tomita M."/>
            <person name="Arakawa K."/>
        </authorList>
    </citation>
    <scope>NUCLEOTIDE SEQUENCE [LARGE SCALE GENOMIC DNA]</scope>
</reference>
<protein>
    <submittedName>
        <fullName evidence="1">Uncharacterized protein</fullName>
    </submittedName>
</protein>
<evidence type="ECO:0000313" key="1">
    <source>
        <dbReference type="EMBL" id="GBM16187.1"/>
    </source>
</evidence>
<dbReference type="Proteomes" id="UP000499080">
    <property type="component" value="Unassembled WGS sequence"/>
</dbReference>
<comment type="caution">
    <text evidence="1">The sequence shown here is derived from an EMBL/GenBank/DDBJ whole genome shotgun (WGS) entry which is preliminary data.</text>
</comment>
<sequence>MRHEIPELHLLGIQTYRRAAVAQCSGNPGWRVPDSKPDSIEDPLCTWACCTLNNTWGVKCPPVGVVWTFGEEGCHLRCRPLHLTAVQNDKVVPKTALV</sequence>
<dbReference type="EMBL" id="BGPR01000369">
    <property type="protein sequence ID" value="GBM16187.1"/>
    <property type="molecule type" value="Genomic_DNA"/>
</dbReference>
<name>A0A4Y2DJ44_ARAVE</name>
<evidence type="ECO:0000313" key="2">
    <source>
        <dbReference type="Proteomes" id="UP000499080"/>
    </source>
</evidence>
<keyword evidence="2" id="KW-1185">Reference proteome</keyword>
<dbReference type="AlphaFoldDB" id="A0A4Y2DJ44"/>
<proteinExistence type="predicted"/>
<gene>
    <name evidence="1" type="ORF">AVEN_126452_1</name>
</gene>
<organism evidence="1 2">
    <name type="scientific">Araneus ventricosus</name>
    <name type="common">Orbweaver spider</name>
    <name type="synonym">Epeira ventricosa</name>
    <dbReference type="NCBI Taxonomy" id="182803"/>
    <lineage>
        <taxon>Eukaryota</taxon>
        <taxon>Metazoa</taxon>
        <taxon>Ecdysozoa</taxon>
        <taxon>Arthropoda</taxon>
        <taxon>Chelicerata</taxon>
        <taxon>Arachnida</taxon>
        <taxon>Araneae</taxon>
        <taxon>Araneomorphae</taxon>
        <taxon>Entelegynae</taxon>
        <taxon>Araneoidea</taxon>
        <taxon>Araneidae</taxon>
        <taxon>Araneus</taxon>
    </lineage>
</organism>
<accession>A0A4Y2DJ44</accession>